<proteinExistence type="predicted"/>
<accession>A0A0M4RMB3</accession>
<dbReference type="NCBIfam" id="TIGR00738">
    <property type="entry name" value="rrf2_super"/>
    <property type="match status" value="1"/>
</dbReference>
<dbReference type="PROSITE" id="PS51197">
    <property type="entry name" value="HTH_RRF2_2"/>
    <property type="match status" value="1"/>
</dbReference>
<dbReference type="InterPro" id="IPR000944">
    <property type="entry name" value="Tscrpt_reg_Rrf2"/>
</dbReference>
<evidence type="ECO:0000313" key="2">
    <source>
        <dbReference type="EMBL" id="ALE91521.1"/>
    </source>
</evidence>
<dbReference type="Pfam" id="PF02082">
    <property type="entry name" value="Rrf2"/>
    <property type="match status" value="1"/>
</dbReference>
<name>A0A0M4RMB3_9MICC</name>
<dbReference type="Gene3D" id="1.10.10.10">
    <property type="entry name" value="Winged helix-like DNA-binding domain superfamily/Winged helix DNA-binding domain"/>
    <property type="match status" value="1"/>
</dbReference>
<dbReference type="RefSeq" id="WP_062005504.1">
    <property type="nucleotide sequence ID" value="NZ_CP012677.1"/>
</dbReference>
<gene>
    <name evidence="2" type="ORF">AOC05_02780</name>
</gene>
<evidence type="ECO:0000313" key="3">
    <source>
        <dbReference type="Proteomes" id="UP000062833"/>
    </source>
</evidence>
<dbReference type="KEGG" id="aaq:AOC05_02780"/>
<dbReference type="PATRIC" id="fig|656366.3.peg.617"/>
<dbReference type="Proteomes" id="UP000062833">
    <property type="component" value="Chromosome"/>
</dbReference>
<evidence type="ECO:0000256" key="1">
    <source>
        <dbReference type="ARBA" id="ARBA00023125"/>
    </source>
</evidence>
<dbReference type="InterPro" id="IPR030489">
    <property type="entry name" value="TR_Rrf2-type_CS"/>
</dbReference>
<organism evidence="2 3">
    <name type="scientific">Arthrobacter alpinus</name>
    <dbReference type="NCBI Taxonomy" id="656366"/>
    <lineage>
        <taxon>Bacteria</taxon>
        <taxon>Bacillati</taxon>
        <taxon>Actinomycetota</taxon>
        <taxon>Actinomycetes</taxon>
        <taxon>Micrococcales</taxon>
        <taxon>Micrococcaceae</taxon>
        <taxon>Arthrobacter</taxon>
    </lineage>
</organism>
<reference evidence="3" key="1">
    <citation type="submission" date="2015-09" db="EMBL/GenBank/DDBJ databases">
        <title>Complete genome of Arthrobacter alpinus strain R3.8.</title>
        <authorList>
            <person name="See-Too W.S."/>
            <person name="Chan K.G."/>
        </authorList>
    </citation>
    <scope>NUCLEOTIDE SEQUENCE [LARGE SCALE GENOMIC DNA]</scope>
    <source>
        <strain evidence="3">R3.8</strain>
    </source>
</reference>
<dbReference type="GO" id="GO:0003700">
    <property type="term" value="F:DNA-binding transcription factor activity"/>
    <property type="evidence" value="ECO:0007669"/>
    <property type="project" value="TreeGrafter"/>
</dbReference>
<dbReference type="GO" id="GO:0005829">
    <property type="term" value="C:cytosol"/>
    <property type="evidence" value="ECO:0007669"/>
    <property type="project" value="TreeGrafter"/>
</dbReference>
<dbReference type="OrthoDB" id="9808360at2"/>
<sequence>MHVTAKADYALRAVVELVLHDGEIVTRERLASEQQIPTKFLESILAQLTRGGILVAKRGVNGGYHLGRPAADISVADVIRAVDGPLAGVRGERPEDVFYPDSSSHLREVWVAARASLRAVLEMTSMQDVARKSLPEEVVTLLGQPGVWARR</sequence>
<keyword evidence="1" id="KW-0238">DNA-binding</keyword>
<dbReference type="AlphaFoldDB" id="A0A0M4RMB3"/>
<evidence type="ECO:0008006" key="4">
    <source>
        <dbReference type="Google" id="ProtNLM"/>
    </source>
</evidence>
<dbReference type="PANTHER" id="PTHR33221:SF5">
    <property type="entry name" value="HTH-TYPE TRANSCRIPTIONAL REGULATOR ISCR"/>
    <property type="match status" value="1"/>
</dbReference>
<keyword evidence="3" id="KW-1185">Reference proteome</keyword>
<dbReference type="InterPro" id="IPR036390">
    <property type="entry name" value="WH_DNA-bd_sf"/>
</dbReference>
<dbReference type="SUPFAM" id="SSF46785">
    <property type="entry name" value="Winged helix' DNA-binding domain"/>
    <property type="match status" value="1"/>
</dbReference>
<dbReference type="EMBL" id="CP012677">
    <property type="protein sequence ID" value="ALE91521.1"/>
    <property type="molecule type" value="Genomic_DNA"/>
</dbReference>
<protein>
    <recommendedName>
        <fullName evidence="4">Rrf2 family transcriptional regulator</fullName>
    </recommendedName>
</protein>
<dbReference type="PROSITE" id="PS01332">
    <property type="entry name" value="HTH_RRF2_1"/>
    <property type="match status" value="1"/>
</dbReference>
<dbReference type="InterPro" id="IPR036388">
    <property type="entry name" value="WH-like_DNA-bd_sf"/>
</dbReference>
<dbReference type="GO" id="GO:0003677">
    <property type="term" value="F:DNA binding"/>
    <property type="evidence" value="ECO:0007669"/>
    <property type="project" value="UniProtKB-KW"/>
</dbReference>
<dbReference type="PANTHER" id="PTHR33221">
    <property type="entry name" value="WINGED HELIX-TURN-HELIX TRANSCRIPTIONAL REGULATOR, RRF2 FAMILY"/>
    <property type="match status" value="1"/>
</dbReference>